<feature type="domain" description="Helix-hairpin-helix DNA-binding motif class 1" evidence="3">
    <location>
        <begin position="93"/>
        <end position="112"/>
    </location>
</feature>
<keyword evidence="2" id="KW-0812">Transmembrane</keyword>
<feature type="transmembrane region" description="Helical" evidence="2">
    <location>
        <begin position="23"/>
        <end position="44"/>
    </location>
</feature>
<dbReference type="GO" id="GO:0005886">
    <property type="term" value="C:plasma membrane"/>
    <property type="evidence" value="ECO:0007669"/>
    <property type="project" value="TreeGrafter"/>
</dbReference>
<dbReference type="PANTHER" id="PTHR21180">
    <property type="entry name" value="ENDONUCLEASE/EXONUCLEASE/PHOSPHATASE FAMILY DOMAIN-CONTAINING PROTEIN 1"/>
    <property type="match status" value="1"/>
</dbReference>
<dbReference type="SUPFAM" id="SSF47781">
    <property type="entry name" value="RuvA domain 2-like"/>
    <property type="match status" value="1"/>
</dbReference>
<feature type="domain" description="Helix-hairpin-helix DNA-binding motif class 1" evidence="3">
    <location>
        <begin position="123"/>
        <end position="142"/>
    </location>
</feature>
<evidence type="ECO:0000313" key="5">
    <source>
        <dbReference type="Proteomes" id="UP000285655"/>
    </source>
</evidence>
<keyword evidence="2" id="KW-0472">Membrane</keyword>
<dbReference type="GO" id="GO:0006281">
    <property type="term" value="P:DNA repair"/>
    <property type="evidence" value="ECO:0007669"/>
    <property type="project" value="InterPro"/>
</dbReference>
<dbReference type="InterPro" id="IPR051675">
    <property type="entry name" value="Endo/Exo/Phosphatase_dom_1"/>
</dbReference>
<sequence>MKGDIILTVDKLKKDKEDRRQKIYNNIGTLLVIGIIGGSGLLLVKYSDEKKEPIKITEPSVEGQKATGVKGEQTDSGQVRMTKRVNINTANAEELDKLEGIGPATAQKIIDYRDTNGPFQKIEDIMNVSGIGEGKFRNIEGDISL</sequence>
<dbReference type="EMBL" id="QZJW01000055">
    <property type="protein sequence ID" value="RJO60068.1"/>
    <property type="molecule type" value="Genomic_DNA"/>
</dbReference>
<organism evidence="4 5">
    <name type="scientific">candidate division WS5 bacterium</name>
    <dbReference type="NCBI Taxonomy" id="2093353"/>
    <lineage>
        <taxon>Bacteria</taxon>
        <taxon>candidate division WS5</taxon>
    </lineage>
</organism>
<dbReference type="NCBIfam" id="TIGR00426">
    <property type="entry name" value="competence protein ComEA helix-hairpin-helix repeat region"/>
    <property type="match status" value="1"/>
</dbReference>
<dbReference type="SMART" id="SM00278">
    <property type="entry name" value="HhH1"/>
    <property type="match status" value="2"/>
</dbReference>
<dbReference type="InterPro" id="IPR004509">
    <property type="entry name" value="Competence_ComEA_HhH"/>
</dbReference>
<protein>
    <recommendedName>
        <fullName evidence="3">Helix-hairpin-helix DNA-binding motif class 1 domain-containing protein</fullName>
    </recommendedName>
</protein>
<dbReference type="AlphaFoldDB" id="A0A419DAG2"/>
<dbReference type="Proteomes" id="UP000285655">
    <property type="component" value="Unassembled WGS sequence"/>
</dbReference>
<evidence type="ECO:0000313" key="4">
    <source>
        <dbReference type="EMBL" id="RJO60068.1"/>
    </source>
</evidence>
<gene>
    <name evidence="4" type="ORF">C4544_06930</name>
</gene>
<comment type="caution">
    <text evidence="4">The sequence shown here is derived from an EMBL/GenBank/DDBJ whole genome shotgun (WGS) entry which is preliminary data.</text>
</comment>
<reference evidence="4 5" key="1">
    <citation type="journal article" date="2017" name="ISME J.">
        <title>Energy and carbon metabolisms in a deep terrestrial subsurface fluid microbial community.</title>
        <authorList>
            <person name="Momper L."/>
            <person name="Jungbluth S.P."/>
            <person name="Lee M.D."/>
            <person name="Amend J.P."/>
        </authorList>
    </citation>
    <scope>NUCLEOTIDE SEQUENCE [LARGE SCALE GENOMIC DNA]</scope>
    <source>
        <strain evidence="4">SURF_29</strain>
    </source>
</reference>
<dbReference type="GO" id="GO:0003677">
    <property type="term" value="F:DNA binding"/>
    <property type="evidence" value="ECO:0007669"/>
    <property type="project" value="InterPro"/>
</dbReference>
<dbReference type="Gene3D" id="1.10.150.280">
    <property type="entry name" value="AF1531-like domain"/>
    <property type="match status" value="1"/>
</dbReference>
<dbReference type="InterPro" id="IPR003583">
    <property type="entry name" value="Hlx-hairpin-Hlx_DNA-bd_motif"/>
</dbReference>
<dbReference type="InterPro" id="IPR010994">
    <property type="entry name" value="RuvA_2-like"/>
</dbReference>
<keyword evidence="2" id="KW-1133">Transmembrane helix</keyword>
<dbReference type="Pfam" id="PF12836">
    <property type="entry name" value="HHH_3"/>
    <property type="match status" value="1"/>
</dbReference>
<evidence type="ECO:0000259" key="3">
    <source>
        <dbReference type="SMART" id="SM00278"/>
    </source>
</evidence>
<evidence type="ECO:0000256" key="2">
    <source>
        <dbReference type="SAM" id="Phobius"/>
    </source>
</evidence>
<accession>A0A419DAG2</accession>
<dbReference type="PANTHER" id="PTHR21180:SF32">
    <property type="entry name" value="ENDONUCLEASE_EXONUCLEASE_PHOSPHATASE FAMILY DOMAIN-CONTAINING PROTEIN 1"/>
    <property type="match status" value="1"/>
</dbReference>
<evidence type="ECO:0000256" key="1">
    <source>
        <dbReference type="SAM" id="MobiDB-lite"/>
    </source>
</evidence>
<name>A0A419DAG2_9BACT</name>
<proteinExistence type="predicted"/>
<feature type="region of interest" description="Disordered" evidence="1">
    <location>
        <begin position="58"/>
        <end position="80"/>
    </location>
</feature>